<evidence type="ECO:0000313" key="2">
    <source>
        <dbReference type="EMBL" id="QEN06486.1"/>
    </source>
</evidence>
<dbReference type="EMBL" id="CP036150">
    <property type="protein sequence ID" value="QEN06486.1"/>
    <property type="molecule type" value="Genomic_DNA"/>
</dbReference>
<sequence>MIIKCAWCGHIIDDSIEGPISHGICPSCKNLLLNNRVEIDDESSNLDDDNGDISRNNDYIEEKE</sequence>
<protein>
    <submittedName>
        <fullName evidence="2">Uncharacterized protein</fullName>
    </submittedName>
</protein>
<gene>
    <name evidence="2" type="ORF">EXM22_00200</name>
</gene>
<organism evidence="2 3">
    <name type="scientific">Oceanispirochaeta crateris</name>
    <dbReference type="NCBI Taxonomy" id="2518645"/>
    <lineage>
        <taxon>Bacteria</taxon>
        <taxon>Pseudomonadati</taxon>
        <taxon>Spirochaetota</taxon>
        <taxon>Spirochaetia</taxon>
        <taxon>Spirochaetales</taxon>
        <taxon>Spirochaetaceae</taxon>
        <taxon>Oceanispirochaeta</taxon>
    </lineage>
</organism>
<name>A0A5C1QJ26_9SPIO</name>
<feature type="region of interest" description="Disordered" evidence="1">
    <location>
        <begin position="41"/>
        <end position="64"/>
    </location>
</feature>
<dbReference type="KEGG" id="ock:EXM22_00200"/>
<feature type="compositionally biased region" description="Acidic residues" evidence="1">
    <location>
        <begin position="41"/>
        <end position="51"/>
    </location>
</feature>
<dbReference type="Proteomes" id="UP000324209">
    <property type="component" value="Chromosome"/>
</dbReference>
<keyword evidence="3" id="KW-1185">Reference proteome</keyword>
<dbReference type="AlphaFoldDB" id="A0A5C1QJ26"/>
<reference evidence="2 3" key="1">
    <citation type="submission" date="2019-02" db="EMBL/GenBank/DDBJ databases">
        <title>Complete Genome Sequence and Methylome Analysis of free living Spirochaetas.</title>
        <authorList>
            <person name="Fomenkov A."/>
            <person name="Dubinina G."/>
            <person name="Leshcheva N."/>
            <person name="Mikheeva N."/>
            <person name="Grabovich M."/>
            <person name="Vincze T."/>
            <person name="Roberts R.J."/>
        </authorList>
    </citation>
    <scope>NUCLEOTIDE SEQUENCE [LARGE SCALE GENOMIC DNA]</scope>
    <source>
        <strain evidence="2 3">K2</strain>
    </source>
</reference>
<dbReference type="RefSeq" id="WP_149484569.1">
    <property type="nucleotide sequence ID" value="NZ_CP036150.1"/>
</dbReference>
<evidence type="ECO:0000313" key="3">
    <source>
        <dbReference type="Proteomes" id="UP000324209"/>
    </source>
</evidence>
<accession>A0A5C1QJ26</accession>
<evidence type="ECO:0000256" key="1">
    <source>
        <dbReference type="SAM" id="MobiDB-lite"/>
    </source>
</evidence>
<proteinExistence type="predicted"/>